<dbReference type="EMBL" id="CP118166">
    <property type="protein sequence ID" value="WDI33083.1"/>
    <property type="molecule type" value="Genomic_DNA"/>
</dbReference>
<accession>A0AAE9ZDJ6</accession>
<dbReference type="CDD" id="cd19076">
    <property type="entry name" value="AKR_AKR13A_13D"/>
    <property type="match status" value="1"/>
</dbReference>
<dbReference type="RefSeq" id="WP_274495045.1">
    <property type="nucleotide sequence ID" value="NZ_CP118166.1"/>
</dbReference>
<dbReference type="InterPro" id="IPR050791">
    <property type="entry name" value="Aldo-Keto_reductase"/>
</dbReference>
<dbReference type="InterPro" id="IPR020471">
    <property type="entry name" value="AKR"/>
</dbReference>
<gene>
    <name evidence="3" type="ORF">PUV54_07725</name>
</gene>
<evidence type="ECO:0000259" key="2">
    <source>
        <dbReference type="Pfam" id="PF00248"/>
    </source>
</evidence>
<dbReference type="Proteomes" id="UP001214043">
    <property type="component" value="Chromosome"/>
</dbReference>
<evidence type="ECO:0000256" key="1">
    <source>
        <dbReference type="ARBA" id="ARBA00023002"/>
    </source>
</evidence>
<dbReference type="Gene3D" id="3.20.20.100">
    <property type="entry name" value="NADP-dependent oxidoreductase domain"/>
    <property type="match status" value="1"/>
</dbReference>
<dbReference type="PANTHER" id="PTHR43625:SF40">
    <property type="entry name" value="ALDO-KETO REDUCTASE YAKC [NADP(+)]"/>
    <property type="match status" value="1"/>
</dbReference>
<dbReference type="AlphaFoldDB" id="A0AAE9ZDJ6"/>
<name>A0AAE9ZDJ6_9PROT</name>
<dbReference type="InterPro" id="IPR036812">
    <property type="entry name" value="NAD(P)_OxRdtase_dom_sf"/>
</dbReference>
<reference evidence="3" key="1">
    <citation type="submission" date="2023-02" db="EMBL/GenBank/DDBJ databases">
        <title>Genome sequence of Hyphococcus flavus.</title>
        <authorList>
            <person name="Rong J.-C."/>
            <person name="Zhao Q."/>
            <person name="Yi M."/>
            <person name="Wu J.-Y."/>
        </authorList>
    </citation>
    <scope>NUCLEOTIDE SEQUENCE</scope>
    <source>
        <strain evidence="3">MCCC 1K03223</strain>
    </source>
</reference>
<evidence type="ECO:0000313" key="4">
    <source>
        <dbReference type="Proteomes" id="UP001214043"/>
    </source>
</evidence>
<dbReference type="GO" id="GO:0016491">
    <property type="term" value="F:oxidoreductase activity"/>
    <property type="evidence" value="ECO:0007669"/>
    <property type="project" value="UniProtKB-KW"/>
</dbReference>
<feature type="domain" description="NADP-dependent oxidoreductase" evidence="2">
    <location>
        <begin position="15"/>
        <end position="309"/>
    </location>
</feature>
<dbReference type="Pfam" id="PF00248">
    <property type="entry name" value="Aldo_ket_red"/>
    <property type="match status" value="1"/>
</dbReference>
<proteinExistence type="predicted"/>
<dbReference type="InterPro" id="IPR023210">
    <property type="entry name" value="NADP_OxRdtase_dom"/>
</dbReference>
<keyword evidence="1" id="KW-0560">Oxidoreductase</keyword>
<organism evidence="3 4">
    <name type="scientific">Hyphococcus flavus</name>
    <dbReference type="NCBI Taxonomy" id="1866326"/>
    <lineage>
        <taxon>Bacteria</taxon>
        <taxon>Pseudomonadati</taxon>
        <taxon>Pseudomonadota</taxon>
        <taxon>Alphaproteobacteria</taxon>
        <taxon>Parvularculales</taxon>
        <taxon>Parvularculaceae</taxon>
        <taxon>Hyphococcus</taxon>
    </lineage>
</organism>
<dbReference type="PANTHER" id="PTHR43625">
    <property type="entry name" value="AFLATOXIN B1 ALDEHYDE REDUCTASE"/>
    <property type="match status" value="1"/>
</dbReference>
<dbReference type="KEGG" id="hfl:PUV54_07725"/>
<dbReference type="GO" id="GO:0005737">
    <property type="term" value="C:cytoplasm"/>
    <property type="evidence" value="ECO:0007669"/>
    <property type="project" value="TreeGrafter"/>
</dbReference>
<sequence length="330" mass="35907">MRKVSLGRSGLEVSRLGFGCMGLAEFYGDALSNNEAEQLLESALERGVNFFDTADMYGSGRNEEQLSGFVKKHRDEAVIATKFAIQRGEDGAWLGLSNDPKYIKEACNASLKRLGVDVIDLYYMHRRDRDVPVEDSVGAMAELVKEGKVRALGLSEVSVETLKQANDVHPIAALQSEYSIVTREMEAEVIPTCRELGVAFVAYSPLGRGLLTGAFRSEKDFVGNDYRLQANPRFADGALEKNLPLVDRLAAIAKEKDASLAQIALAWVLAKGDDIIPIPGTKKLSRLSENLGALDVTLSADDLKAIEEAVPVDEVAGHRYPETTSSTLNA</sequence>
<protein>
    <submittedName>
        <fullName evidence="3">Aldo/keto reductase</fullName>
    </submittedName>
</protein>
<dbReference type="PRINTS" id="PR00069">
    <property type="entry name" value="ALDKETRDTASE"/>
</dbReference>
<keyword evidence="4" id="KW-1185">Reference proteome</keyword>
<dbReference type="SUPFAM" id="SSF51430">
    <property type="entry name" value="NAD(P)-linked oxidoreductase"/>
    <property type="match status" value="1"/>
</dbReference>
<evidence type="ECO:0000313" key="3">
    <source>
        <dbReference type="EMBL" id="WDI33083.1"/>
    </source>
</evidence>